<comment type="caution">
    <text evidence="2">The sequence shown here is derived from an EMBL/GenBank/DDBJ whole genome shotgun (WGS) entry which is preliminary data.</text>
</comment>
<feature type="non-terminal residue" evidence="2">
    <location>
        <position position="1"/>
    </location>
</feature>
<dbReference type="Proteomes" id="UP001190700">
    <property type="component" value="Unassembled WGS sequence"/>
</dbReference>
<name>A0AAE0CBF2_9CHLO</name>
<keyword evidence="3" id="KW-1185">Reference proteome</keyword>
<evidence type="ECO:0000256" key="1">
    <source>
        <dbReference type="SAM" id="Coils"/>
    </source>
</evidence>
<accession>A0AAE0CBF2</accession>
<feature type="coiled-coil region" evidence="1">
    <location>
        <begin position="73"/>
        <end position="165"/>
    </location>
</feature>
<keyword evidence="1" id="KW-0175">Coiled coil</keyword>
<organism evidence="2 3">
    <name type="scientific">Cymbomonas tetramitiformis</name>
    <dbReference type="NCBI Taxonomy" id="36881"/>
    <lineage>
        <taxon>Eukaryota</taxon>
        <taxon>Viridiplantae</taxon>
        <taxon>Chlorophyta</taxon>
        <taxon>Pyramimonadophyceae</taxon>
        <taxon>Pyramimonadales</taxon>
        <taxon>Pyramimonadaceae</taxon>
        <taxon>Cymbomonas</taxon>
    </lineage>
</organism>
<gene>
    <name evidence="2" type="ORF">CYMTET_38733</name>
</gene>
<protein>
    <submittedName>
        <fullName evidence="2">Uncharacterized protein</fullName>
    </submittedName>
</protein>
<dbReference type="AlphaFoldDB" id="A0AAE0CBF2"/>
<sequence length="424" mass="47183">EYERGEKAAAAVRKAWEEDKRGCAETIEAQARQIEDQASQLAAAGRRTSTGAGSGYISVESVSSTRGAMQGEVKEMVESLAKARRETETLKQEHERIVKEALAKAQQTTSELLEMERATSQNNAFEMLVEQQRLEQDNANLQMQLDAANQRIKAEENAVESMASALKDTSLPRGSKARSSGLELHELSVAVLRSYEERASAAEENLPQLFERERSRTNSALAVVREQGRAHEVDLPIQLARDEERKLAAYVLYQAMERASMEKLAAIRELEGERDKSIAAAKHKERGALEKALKAVIYQAGQATESDSEGEDLENDSFFNKKEEAMAYARREEKRAMRAAVRTAERWRLMSALVARIEERMGDDGHLVVSEALETPKPQKLTPSTMLSALELIPQRASKPETEKALVTVDISSPVQSLYNYLTG</sequence>
<reference evidence="2 3" key="1">
    <citation type="journal article" date="2015" name="Genome Biol. Evol.">
        <title>Comparative Genomics of a Bacterivorous Green Alga Reveals Evolutionary Causalities and Consequences of Phago-Mixotrophic Mode of Nutrition.</title>
        <authorList>
            <person name="Burns J.A."/>
            <person name="Paasch A."/>
            <person name="Narechania A."/>
            <person name="Kim E."/>
        </authorList>
    </citation>
    <scope>NUCLEOTIDE SEQUENCE [LARGE SCALE GENOMIC DNA]</scope>
    <source>
        <strain evidence="2 3">PLY_AMNH</strain>
    </source>
</reference>
<evidence type="ECO:0000313" key="2">
    <source>
        <dbReference type="EMBL" id="KAK3251951.1"/>
    </source>
</evidence>
<proteinExistence type="predicted"/>
<evidence type="ECO:0000313" key="3">
    <source>
        <dbReference type="Proteomes" id="UP001190700"/>
    </source>
</evidence>
<dbReference type="EMBL" id="LGRX02025725">
    <property type="protein sequence ID" value="KAK3251951.1"/>
    <property type="molecule type" value="Genomic_DNA"/>
</dbReference>